<evidence type="ECO:0000313" key="3">
    <source>
        <dbReference type="Proteomes" id="UP000229385"/>
    </source>
</evidence>
<keyword evidence="1" id="KW-0812">Transmembrane</keyword>
<comment type="caution">
    <text evidence="2">The sequence shown here is derived from an EMBL/GenBank/DDBJ whole genome shotgun (WGS) entry which is preliminary data.</text>
</comment>
<proteinExistence type="predicted"/>
<gene>
    <name evidence="2" type="ORF">CO174_02140</name>
</gene>
<organism evidence="2 3">
    <name type="scientific">Candidatus Uhrbacteria bacterium CG_4_9_14_3_um_filter_50_9</name>
    <dbReference type="NCBI Taxonomy" id="1975035"/>
    <lineage>
        <taxon>Bacteria</taxon>
        <taxon>Candidatus Uhriibacteriota</taxon>
    </lineage>
</organism>
<feature type="transmembrane region" description="Helical" evidence="1">
    <location>
        <begin position="111"/>
        <end position="133"/>
    </location>
</feature>
<reference evidence="3" key="1">
    <citation type="submission" date="2017-09" db="EMBL/GenBank/DDBJ databases">
        <title>Depth-based differentiation of microbial function through sediment-hosted aquifers and enrichment of novel symbionts in the deep terrestrial subsurface.</title>
        <authorList>
            <person name="Probst A.J."/>
            <person name="Ladd B."/>
            <person name="Jarett J.K."/>
            <person name="Geller-Mcgrath D.E."/>
            <person name="Sieber C.M.K."/>
            <person name="Emerson J.B."/>
            <person name="Anantharaman K."/>
            <person name="Thomas B.C."/>
            <person name="Malmstrom R."/>
            <person name="Stieglmeier M."/>
            <person name="Klingl A."/>
            <person name="Woyke T."/>
            <person name="Ryan C.M."/>
            <person name="Banfield J.F."/>
        </authorList>
    </citation>
    <scope>NUCLEOTIDE SEQUENCE [LARGE SCALE GENOMIC DNA]</scope>
</reference>
<dbReference type="Pfam" id="PF18895">
    <property type="entry name" value="T4SS_pilin"/>
    <property type="match status" value="1"/>
</dbReference>
<dbReference type="InterPro" id="IPR043993">
    <property type="entry name" value="T4SS_pilin"/>
</dbReference>
<accession>A0A2M7XCM2</accession>
<sequence>MNTLTLSKKHVGFVLGAVLALFVGSLMFVGVQNVSAQALGADDLFGGTLSGDDFAGEAGLSSGDLTTTIGGIIRVALGFLGVIAVVIILLGGFKWMTAGGNDEKVKDAKKLIFSGIIGLVIVLSAYAIASFVIDSIITATGGGSTATESA</sequence>
<evidence type="ECO:0000313" key="2">
    <source>
        <dbReference type="EMBL" id="PJA45624.1"/>
    </source>
</evidence>
<dbReference type="EMBL" id="PFWU01000028">
    <property type="protein sequence ID" value="PJA45624.1"/>
    <property type="molecule type" value="Genomic_DNA"/>
</dbReference>
<evidence type="ECO:0000256" key="1">
    <source>
        <dbReference type="SAM" id="Phobius"/>
    </source>
</evidence>
<keyword evidence="1" id="KW-1133">Transmembrane helix</keyword>
<protein>
    <submittedName>
        <fullName evidence="2">Uncharacterized protein</fullName>
    </submittedName>
</protein>
<dbReference type="AlphaFoldDB" id="A0A2M7XCM2"/>
<name>A0A2M7XCM2_9BACT</name>
<feature type="transmembrane region" description="Helical" evidence="1">
    <location>
        <begin position="69"/>
        <end position="90"/>
    </location>
</feature>
<dbReference type="Proteomes" id="UP000229385">
    <property type="component" value="Unassembled WGS sequence"/>
</dbReference>
<keyword evidence="1" id="KW-0472">Membrane</keyword>